<dbReference type="AlphaFoldDB" id="A0A6V7NJH0"/>
<dbReference type="Gene3D" id="3.10.129.10">
    <property type="entry name" value="Hotdog Thioesterase"/>
    <property type="match status" value="1"/>
</dbReference>
<protein>
    <submittedName>
        <fullName evidence="3">Uncharacterized protein</fullName>
    </submittedName>
</protein>
<dbReference type="CDD" id="cd00586">
    <property type="entry name" value="4HBT"/>
    <property type="match status" value="1"/>
</dbReference>
<sequence>MSTLRCLVSTAATVPLTPPSAGAGARRGGAALPLFRDAAAGARDPISSVRKPCPLRRRGAAAAVAAASSESAHHPPHSDVGVSCQPNRLLPFFTACLFLSYASCLSFREDKFFEVELKVRDYELDQYGVVNNAVYASYCQHGRHELLEHVGLNADAVARSGDSLALSELHLKFYAPLRTLLCYLTHFICFQLILEATGTVVCLNKSYRPTRIPSEFSSKLLQFFSSEDS</sequence>
<dbReference type="SUPFAM" id="SSF54637">
    <property type="entry name" value="Thioesterase/thiol ester dehydrase-isomerase"/>
    <property type="match status" value="1"/>
</dbReference>
<evidence type="ECO:0000256" key="1">
    <source>
        <dbReference type="ARBA" id="ARBA00005953"/>
    </source>
</evidence>
<dbReference type="PANTHER" id="PTHR31793:SF27">
    <property type="entry name" value="NOVEL THIOESTERASE SUPERFAMILY DOMAIN AND SAPOSIN A-TYPE DOMAIN CONTAINING PROTEIN (0610012H03RIK)"/>
    <property type="match status" value="1"/>
</dbReference>
<organism evidence="3">
    <name type="scientific">Ananas comosus var. bracteatus</name>
    <name type="common">red pineapple</name>
    <dbReference type="NCBI Taxonomy" id="296719"/>
    <lineage>
        <taxon>Eukaryota</taxon>
        <taxon>Viridiplantae</taxon>
        <taxon>Streptophyta</taxon>
        <taxon>Embryophyta</taxon>
        <taxon>Tracheophyta</taxon>
        <taxon>Spermatophyta</taxon>
        <taxon>Magnoliopsida</taxon>
        <taxon>Liliopsida</taxon>
        <taxon>Poales</taxon>
        <taxon>Bromeliaceae</taxon>
        <taxon>Bromelioideae</taxon>
        <taxon>Ananas</taxon>
    </lineage>
</organism>
<gene>
    <name evidence="3" type="ORF">CB5_LOCUS1962</name>
</gene>
<name>A0A6V7NJH0_ANACO</name>
<dbReference type="EMBL" id="LR862139">
    <property type="protein sequence ID" value="CAD1818751.1"/>
    <property type="molecule type" value="Genomic_DNA"/>
</dbReference>
<dbReference type="InterPro" id="IPR029069">
    <property type="entry name" value="HotDog_dom_sf"/>
</dbReference>
<evidence type="ECO:0000256" key="2">
    <source>
        <dbReference type="ARBA" id="ARBA00022801"/>
    </source>
</evidence>
<dbReference type="PANTHER" id="PTHR31793">
    <property type="entry name" value="4-HYDROXYBENZOYL-COA THIOESTERASE FAMILY MEMBER"/>
    <property type="match status" value="1"/>
</dbReference>
<proteinExistence type="inferred from homology"/>
<comment type="similarity">
    <text evidence="1">Belongs to the 4-hydroxybenzoyl-CoA thioesterase family.</text>
</comment>
<dbReference type="GO" id="GO:0016297">
    <property type="term" value="F:fatty acyl-[ACP] hydrolase activity"/>
    <property type="evidence" value="ECO:0007669"/>
    <property type="project" value="TreeGrafter"/>
</dbReference>
<dbReference type="InterPro" id="IPR050563">
    <property type="entry name" value="4-hydroxybenzoyl-CoA_TE"/>
</dbReference>
<dbReference type="Pfam" id="PF13279">
    <property type="entry name" value="4HBT_2"/>
    <property type="match status" value="1"/>
</dbReference>
<accession>A0A6V7NJH0</accession>
<keyword evidence="2" id="KW-0378">Hydrolase</keyword>
<evidence type="ECO:0000313" key="3">
    <source>
        <dbReference type="EMBL" id="CAD1818751.1"/>
    </source>
</evidence>
<reference evidence="3" key="1">
    <citation type="submission" date="2020-07" db="EMBL/GenBank/DDBJ databases">
        <authorList>
            <person name="Lin J."/>
        </authorList>
    </citation>
    <scope>NUCLEOTIDE SEQUENCE</scope>
</reference>
<dbReference type="GO" id="GO:0009507">
    <property type="term" value="C:chloroplast"/>
    <property type="evidence" value="ECO:0007669"/>
    <property type="project" value="TreeGrafter"/>
</dbReference>